<dbReference type="SUPFAM" id="SSF53474">
    <property type="entry name" value="alpha/beta-Hydrolases"/>
    <property type="match status" value="1"/>
</dbReference>
<proteinExistence type="inferred from homology"/>
<accession>A0A915JPY0</accession>
<dbReference type="OMA" id="NEWFYNK"/>
<dbReference type="WBParaSite" id="nRc.2.0.1.t28314-RA">
    <property type="protein sequence ID" value="nRc.2.0.1.t28314-RA"/>
    <property type="gene ID" value="nRc.2.0.1.g28314"/>
</dbReference>
<evidence type="ECO:0000313" key="3">
    <source>
        <dbReference type="WBParaSite" id="nRc.2.0.1.t28314-RA"/>
    </source>
</evidence>
<dbReference type="Gene3D" id="3.40.50.1820">
    <property type="entry name" value="alpha/beta hydrolase"/>
    <property type="match status" value="2"/>
</dbReference>
<evidence type="ECO:0000256" key="1">
    <source>
        <dbReference type="ARBA" id="ARBA00005598"/>
    </source>
</evidence>
<keyword evidence="2" id="KW-1185">Reference proteome</keyword>
<dbReference type="PANTHER" id="PTHR11034">
    <property type="entry name" value="N-MYC DOWNSTREAM REGULATED"/>
    <property type="match status" value="1"/>
</dbReference>
<sequence length="251" mass="28333">MTQFVEHELMHELAEKSVWIHVCLPGQEDDAENLPDDFKFPTMDQIADDLSSLMDQHHIPSVFGFGYGAGADILYRFGLKYPSKCSGLVLINCNNKDARKEAPFLRMKLFSTGSDSSDLNMNNVLLYWKSYSERTDLKHLIKENRMVSVLLAAGQQSEHLEAVREMSSHNLVSQLMVTLDGINPLSDSPMELARALILFCKGCGVLLSIPMVGLENQFRTVKEHKPPTSVQLQIAKKIMQFENMVEDEGRL</sequence>
<comment type="similarity">
    <text evidence="1">Belongs to the NDRG family.</text>
</comment>
<dbReference type="InterPro" id="IPR004142">
    <property type="entry name" value="NDRG"/>
</dbReference>
<organism evidence="2 3">
    <name type="scientific">Romanomermis culicivorax</name>
    <name type="common">Nematode worm</name>
    <dbReference type="NCBI Taxonomy" id="13658"/>
    <lineage>
        <taxon>Eukaryota</taxon>
        <taxon>Metazoa</taxon>
        <taxon>Ecdysozoa</taxon>
        <taxon>Nematoda</taxon>
        <taxon>Enoplea</taxon>
        <taxon>Dorylaimia</taxon>
        <taxon>Mermithida</taxon>
        <taxon>Mermithoidea</taxon>
        <taxon>Mermithidae</taxon>
        <taxon>Romanomermis</taxon>
    </lineage>
</organism>
<dbReference type="Pfam" id="PF03096">
    <property type="entry name" value="Ndr"/>
    <property type="match status" value="2"/>
</dbReference>
<dbReference type="Proteomes" id="UP000887565">
    <property type="component" value="Unplaced"/>
</dbReference>
<dbReference type="AlphaFoldDB" id="A0A915JPY0"/>
<dbReference type="InterPro" id="IPR029058">
    <property type="entry name" value="AB_hydrolase_fold"/>
</dbReference>
<protein>
    <submittedName>
        <fullName evidence="3">Uncharacterized protein</fullName>
    </submittedName>
</protein>
<evidence type="ECO:0000313" key="2">
    <source>
        <dbReference type="Proteomes" id="UP000887565"/>
    </source>
</evidence>
<reference evidence="3" key="1">
    <citation type="submission" date="2022-11" db="UniProtKB">
        <authorList>
            <consortium name="WormBaseParasite"/>
        </authorList>
    </citation>
    <scope>IDENTIFICATION</scope>
</reference>
<name>A0A915JPY0_ROMCU</name>